<dbReference type="Gene3D" id="2.160.10.10">
    <property type="entry name" value="Hexapeptide repeat proteins"/>
    <property type="match status" value="1"/>
</dbReference>
<dbReference type="InterPro" id="IPR011004">
    <property type="entry name" value="Trimer_LpxA-like_sf"/>
</dbReference>
<dbReference type="EMBL" id="MNAN01000031">
    <property type="protein sequence ID" value="OHU95270.1"/>
    <property type="molecule type" value="Genomic_DNA"/>
</dbReference>
<evidence type="ECO:0000313" key="5">
    <source>
        <dbReference type="Proteomes" id="UP000180253"/>
    </source>
</evidence>
<accession>A0A1S1N7C8</accession>
<reference evidence="4 5" key="1">
    <citation type="submission" date="2016-10" db="EMBL/GenBank/DDBJ databases">
        <title>Pseudoalteromonas amylolytica sp. nov., isolated from the surface seawater.</title>
        <authorList>
            <person name="Wu Y.-H."/>
            <person name="Cheng H."/>
            <person name="Jin X.-B."/>
            <person name="Wang C.-S."/>
            <person name="Xu X.-W."/>
        </authorList>
    </citation>
    <scope>NUCLEOTIDE SEQUENCE [LARGE SCALE GENOMIC DNA]</scope>
    <source>
        <strain evidence="4 5">JCM 12483</strain>
    </source>
</reference>
<evidence type="ECO:0000256" key="3">
    <source>
        <dbReference type="ARBA" id="ARBA00023315"/>
    </source>
</evidence>
<dbReference type="InterPro" id="IPR001451">
    <property type="entry name" value="Hexapep"/>
</dbReference>
<dbReference type="PANTHER" id="PTHR23416">
    <property type="entry name" value="SIALIC ACID SYNTHASE-RELATED"/>
    <property type="match status" value="1"/>
</dbReference>
<keyword evidence="1" id="KW-0808">Transferase</keyword>
<dbReference type="OrthoDB" id="9815592at2"/>
<keyword evidence="3" id="KW-0012">Acyltransferase</keyword>
<protein>
    <recommendedName>
        <fullName evidence="6">Galactoside O-acetyltransferase</fullName>
    </recommendedName>
</protein>
<keyword evidence="2" id="KW-0677">Repeat</keyword>
<evidence type="ECO:0000313" key="4">
    <source>
        <dbReference type="EMBL" id="OHU95270.1"/>
    </source>
</evidence>
<proteinExistence type="predicted"/>
<dbReference type="RefSeq" id="WP_070991955.1">
    <property type="nucleotide sequence ID" value="NZ_CBCSHD010000005.1"/>
</dbReference>
<evidence type="ECO:0000256" key="1">
    <source>
        <dbReference type="ARBA" id="ARBA00022679"/>
    </source>
</evidence>
<dbReference type="SUPFAM" id="SSF51161">
    <property type="entry name" value="Trimeric LpxA-like enzymes"/>
    <property type="match status" value="1"/>
</dbReference>
<organism evidence="4 5">
    <name type="scientific">Pseudoalteromonas byunsanensis</name>
    <dbReference type="NCBI Taxonomy" id="327939"/>
    <lineage>
        <taxon>Bacteria</taxon>
        <taxon>Pseudomonadati</taxon>
        <taxon>Pseudomonadota</taxon>
        <taxon>Gammaproteobacteria</taxon>
        <taxon>Alteromonadales</taxon>
        <taxon>Pseudoalteromonadaceae</taxon>
        <taxon>Pseudoalteromonas</taxon>
    </lineage>
</organism>
<dbReference type="AlphaFoldDB" id="A0A1S1N7C8"/>
<evidence type="ECO:0008006" key="6">
    <source>
        <dbReference type="Google" id="ProtNLM"/>
    </source>
</evidence>
<evidence type="ECO:0000256" key="2">
    <source>
        <dbReference type="ARBA" id="ARBA00022737"/>
    </source>
</evidence>
<name>A0A1S1N7C8_9GAMM</name>
<dbReference type="Pfam" id="PF00132">
    <property type="entry name" value="Hexapep"/>
    <property type="match status" value="1"/>
</dbReference>
<dbReference type="InterPro" id="IPR051159">
    <property type="entry name" value="Hexapeptide_acetyltransf"/>
</dbReference>
<dbReference type="STRING" id="327939.BIW53_11160"/>
<gene>
    <name evidence="4" type="ORF">BIW53_11160</name>
</gene>
<dbReference type="InterPro" id="IPR018357">
    <property type="entry name" value="Hexapep_transf_CS"/>
</dbReference>
<dbReference type="Proteomes" id="UP000180253">
    <property type="component" value="Unassembled WGS sequence"/>
</dbReference>
<sequence length="188" mass="20598">MLYKFSSLYISKYYALKFPNFGRNFKVCHGTYISAPKHAIEIGCDFFANVNCYLSTNNNTRVKIGDAVMFGPNVHILGGNHNLSATECHLRYYLEPENKCSEILLENGVWVGAMSIILGGATLGEGAVLAAGSVLNGSIPPYSIAAGVPAKVKKRRFSTKAELELILSNTNSNYTVSELELIYEKFGI</sequence>
<comment type="caution">
    <text evidence="4">The sequence shown here is derived from an EMBL/GenBank/DDBJ whole genome shotgun (WGS) entry which is preliminary data.</text>
</comment>
<keyword evidence="5" id="KW-1185">Reference proteome</keyword>
<dbReference type="GO" id="GO:0016746">
    <property type="term" value="F:acyltransferase activity"/>
    <property type="evidence" value="ECO:0007669"/>
    <property type="project" value="UniProtKB-KW"/>
</dbReference>
<dbReference type="PROSITE" id="PS00101">
    <property type="entry name" value="HEXAPEP_TRANSFERASES"/>
    <property type="match status" value="1"/>
</dbReference>